<evidence type="ECO:0000256" key="3">
    <source>
        <dbReference type="ARBA" id="ARBA00023274"/>
    </source>
</evidence>
<dbReference type="InterPro" id="IPR014719">
    <property type="entry name" value="Ribosomal_bL12_C/ClpS-like"/>
</dbReference>
<dbReference type="GO" id="GO:0003735">
    <property type="term" value="F:structural constituent of ribosome"/>
    <property type="evidence" value="ECO:0007669"/>
    <property type="project" value="InterPro"/>
</dbReference>
<dbReference type="InterPro" id="IPR000206">
    <property type="entry name" value="Ribosomal_bL12"/>
</dbReference>
<dbReference type="PANTHER" id="PTHR45987:SF4">
    <property type="entry name" value="LARGE RIBOSOMAL SUBUNIT PROTEIN BL12M"/>
    <property type="match status" value="1"/>
</dbReference>
<gene>
    <name evidence="4" type="primary">rplL</name>
    <name evidence="7" type="ORF">ENS15_00045</name>
</gene>
<dbReference type="SUPFAM" id="SSF48300">
    <property type="entry name" value="Ribosomal protein L7/12, oligomerisation (N-terminal) domain"/>
    <property type="match status" value="1"/>
</dbReference>
<reference evidence="7" key="1">
    <citation type="journal article" date="2020" name="mSystems">
        <title>Genome- and Community-Level Interaction Insights into Carbon Utilization and Element Cycling Functions of Hydrothermarchaeota in Hydrothermal Sediment.</title>
        <authorList>
            <person name="Zhou Z."/>
            <person name="Liu Y."/>
            <person name="Xu W."/>
            <person name="Pan J."/>
            <person name="Luo Z.H."/>
            <person name="Li M."/>
        </authorList>
    </citation>
    <scope>NUCLEOTIDE SEQUENCE [LARGE SCALE GENOMIC DNA]</scope>
    <source>
        <strain evidence="7">SpSt-464</strain>
    </source>
</reference>
<evidence type="ECO:0000256" key="2">
    <source>
        <dbReference type="ARBA" id="ARBA00022980"/>
    </source>
</evidence>
<dbReference type="NCBIfam" id="TIGR00855">
    <property type="entry name" value="L12"/>
    <property type="match status" value="1"/>
</dbReference>
<evidence type="ECO:0000259" key="6">
    <source>
        <dbReference type="Pfam" id="PF16320"/>
    </source>
</evidence>
<comment type="subunit">
    <text evidence="4">Homodimer. Part of the ribosomal stalk of the 50S ribosomal subunit. Forms a multimeric L10(L12)X complex, where L10 forms an elongated spine to which 2 to 4 L12 dimers bind in a sequential fashion. Binds GTP-bound translation factors.</text>
</comment>
<dbReference type="EMBL" id="DSTT01000001">
    <property type="protein sequence ID" value="HFK23032.1"/>
    <property type="molecule type" value="Genomic_DNA"/>
</dbReference>
<dbReference type="Pfam" id="PF16320">
    <property type="entry name" value="Ribosomal_L12_N"/>
    <property type="match status" value="1"/>
</dbReference>
<dbReference type="AlphaFoldDB" id="A0A7C3J562"/>
<dbReference type="SUPFAM" id="SSF54736">
    <property type="entry name" value="ClpS-like"/>
    <property type="match status" value="1"/>
</dbReference>
<proteinExistence type="inferred from homology"/>
<dbReference type="HAMAP" id="MF_00368">
    <property type="entry name" value="Ribosomal_bL12"/>
    <property type="match status" value="1"/>
</dbReference>
<dbReference type="Gene3D" id="3.30.1390.10">
    <property type="match status" value="1"/>
</dbReference>
<dbReference type="Pfam" id="PF00542">
    <property type="entry name" value="Ribosomal_L12"/>
    <property type="match status" value="1"/>
</dbReference>
<protein>
    <recommendedName>
        <fullName evidence="4">Large ribosomal subunit protein bL12</fullName>
    </recommendedName>
</protein>
<feature type="domain" description="Large ribosomal subunit protein bL12 oligomerization" evidence="6">
    <location>
        <begin position="5"/>
        <end position="49"/>
    </location>
</feature>
<keyword evidence="2 4" id="KW-0689">Ribosomal protein</keyword>
<dbReference type="Gene3D" id="1.20.5.710">
    <property type="entry name" value="Single helix bin"/>
    <property type="match status" value="1"/>
</dbReference>
<dbReference type="GO" id="GO:0006412">
    <property type="term" value="P:translation"/>
    <property type="evidence" value="ECO:0007669"/>
    <property type="project" value="UniProtKB-UniRule"/>
</dbReference>
<dbReference type="CDD" id="cd00387">
    <property type="entry name" value="Ribosomal_L7_L12"/>
    <property type="match status" value="1"/>
</dbReference>
<evidence type="ECO:0000256" key="1">
    <source>
        <dbReference type="ARBA" id="ARBA00007197"/>
    </source>
</evidence>
<dbReference type="GO" id="GO:0003729">
    <property type="term" value="F:mRNA binding"/>
    <property type="evidence" value="ECO:0007669"/>
    <property type="project" value="TreeGrafter"/>
</dbReference>
<name>A0A7C3J562_UNCW3</name>
<organism evidence="7">
    <name type="scientific">candidate division WOR-3 bacterium</name>
    <dbReference type="NCBI Taxonomy" id="2052148"/>
    <lineage>
        <taxon>Bacteria</taxon>
        <taxon>Bacteria division WOR-3</taxon>
    </lineage>
</organism>
<keyword evidence="3 4" id="KW-0687">Ribonucleoprotein</keyword>
<evidence type="ECO:0000259" key="5">
    <source>
        <dbReference type="Pfam" id="PF00542"/>
    </source>
</evidence>
<feature type="domain" description="Large ribosomal subunit protein bL12 C-terminal" evidence="5">
    <location>
        <begin position="61"/>
        <end position="126"/>
    </location>
</feature>
<dbReference type="GO" id="GO:0022625">
    <property type="term" value="C:cytosolic large ribosomal subunit"/>
    <property type="evidence" value="ECO:0007669"/>
    <property type="project" value="TreeGrafter"/>
</dbReference>
<comment type="similarity">
    <text evidence="1 4">Belongs to the bacterial ribosomal protein bL12 family.</text>
</comment>
<comment type="caution">
    <text evidence="7">The sequence shown here is derived from an EMBL/GenBank/DDBJ whole genome shotgun (WGS) entry which is preliminary data.</text>
</comment>
<comment type="function">
    <text evidence="4">Forms part of the ribosomal stalk which helps the ribosome interact with GTP-bound translation factors. Is thus essential for accurate translation.</text>
</comment>
<evidence type="ECO:0000313" key="7">
    <source>
        <dbReference type="EMBL" id="HFK23032.1"/>
    </source>
</evidence>
<dbReference type="PANTHER" id="PTHR45987">
    <property type="entry name" value="39S RIBOSOMAL PROTEIN L12"/>
    <property type="match status" value="1"/>
</dbReference>
<evidence type="ECO:0000256" key="4">
    <source>
        <dbReference type="HAMAP-Rule" id="MF_00368"/>
    </source>
</evidence>
<dbReference type="InterPro" id="IPR013823">
    <property type="entry name" value="Ribosomal_bL12_C"/>
</dbReference>
<accession>A0A7C3J562</accession>
<dbReference type="FunFam" id="3.30.1390.10:FF:000001">
    <property type="entry name" value="50S ribosomal protein L7/L12"/>
    <property type="match status" value="1"/>
</dbReference>
<sequence length="126" mass="13488">MSENKEKIIEMIEKMTVLELAELVEALKEKFGVTAAAPVAVAQAAQGGGQQAGEAEKTTATVVLHSAGQSKLQVIKVVKAILNIELKEAKEIVDAAPKEIKKNVPMEEAEKIKEQLEQAGAVVELK</sequence>
<dbReference type="InterPro" id="IPR036235">
    <property type="entry name" value="Ribosomal_bL12_oligo_N_sf"/>
</dbReference>
<dbReference type="InterPro" id="IPR008932">
    <property type="entry name" value="Ribosomal_bL12_oligo"/>
</dbReference>